<accession>A0A195BFX2</accession>
<evidence type="ECO:0000313" key="2">
    <source>
        <dbReference type="Proteomes" id="UP000078540"/>
    </source>
</evidence>
<protein>
    <submittedName>
        <fullName evidence="1">Uncharacterized protein</fullName>
    </submittedName>
</protein>
<evidence type="ECO:0000313" key="1">
    <source>
        <dbReference type="EMBL" id="KYM83104.1"/>
    </source>
</evidence>
<organism evidence="1 2">
    <name type="scientific">Atta colombica</name>
    <dbReference type="NCBI Taxonomy" id="520822"/>
    <lineage>
        <taxon>Eukaryota</taxon>
        <taxon>Metazoa</taxon>
        <taxon>Ecdysozoa</taxon>
        <taxon>Arthropoda</taxon>
        <taxon>Hexapoda</taxon>
        <taxon>Insecta</taxon>
        <taxon>Pterygota</taxon>
        <taxon>Neoptera</taxon>
        <taxon>Endopterygota</taxon>
        <taxon>Hymenoptera</taxon>
        <taxon>Apocrita</taxon>
        <taxon>Aculeata</taxon>
        <taxon>Formicoidea</taxon>
        <taxon>Formicidae</taxon>
        <taxon>Myrmicinae</taxon>
        <taxon>Atta</taxon>
    </lineage>
</organism>
<dbReference type="Proteomes" id="UP000078540">
    <property type="component" value="Unassembled WGS sequence"/>
</dbReference>
<keyword evidence="2" id="KW-1185">Reference proteome</keyword>
<reference evidence="1 2" key="1">
    <citation type="submission" date="2015-09" db="EMBL/GenBank/DDBJ databases">
        <title>Atta colombica WGS genome.</title>
        <authorList>
            <person name="Nygaard S."/>
            <person name="Hu H."/>
            <person name="Boomsma J."/>
            <person name="Zhang G."/>
        </authorList>
    </citation>
    <scope>NUCLEOTIDE SEQUENCE [LARGE SCALE GENOMIC DNA]</scope>
    <source>
        <strain evidence="1">Treedump-2</strain>
        <tissue evidence="1">Whole body</tissue>
    </source>
</reference>
<name>A0A195BFX2_9HYME</name>
<dbReference type="AlphaFoldDB" id="A0A195BFX2"/>
<dbReference type="EMBL" id="KQ976500">
    <property type="protein sequence ID" value="KYM83104.1"/>
    <property type="molecule type" value="Genomic_DNA"/>
</dbReference>
<proteinExistence type="predicted"/>
<sequence>MVDGIPLHDVRISENNDLVYGRRREDARLTERKLFRRSRTRFCSRGEILRARPRRSVTEFLNSWTKSISRGGSDAVTYLPRLYFAQEAARKENVAQEEGIISHLAEQRET</sequence>
<gene>
    <name evidence="1" type="ORF">ALC53_06370</name>
</gene>